<reference evidence="2 3" key="1">
    <citation type="submission" date="2020-10" db="EMBL/GenBank/DDBJ databases">
        <title>Identification of Nocardia species via Next-generation sequencing and recognition of intraspecies genetic diversity.</title>
        <authorList>
            <person name="Li P."/>
            <person name="Li P."/>
            <person name="Lu B."/>
        </authorList>
    </citation>
    <scope>NUCLEOTIDE SEQUENCE [LARGE SCALE GENOMIC DNA]</scope>
    <source>
        <strain evidence="2 3">N-11</strain>
    </source>
</reference>
<evidence type="ECO:0000259" key="1">
    <source>
        <dbReference type="Pfam" id="PF04149"/>
    </source>
</evidence>
<proteinExistence type="predicted"/>
<comment type="caution">
    <text evidence="2">The sequence shown here is derived from an EMBL/GenBank/DDBJ whole genome shotgun (WGS) entry which is preliminary data.</text>
</comment>
<feature type="domain" description="DUF397" evidence="1">
    <location>
        <begin position="8"/>
        <end position="60"/>
    </location>
</feature>
<name>A0ABS0C2M4_9NOCA</name>
<organism evidence="2 3">
    <name type="scientific">Nocardia abscessus</name>
    <dbReference type="NCBI Taxonomy" id="120957"/>
    <lineage>
        <taxon>Bacteria</taxon>
        <taxon>Bacillati</taxon>
        <taxon>Actinomycetota</taxon>
        <taxon>Actinomycetes</taxon>
        <taxon>Mycobacteriales</taxon>
        <taxon>Nocardiaceae</taxon>
        <taxon>Nocardia</taxon>
    </lineage>
</organism>
<dbReference type="InterPro" id="IPR007278">
    <property type="entry name" value="DUF397"/>
</dbReference>
<dbReference type="EMBL" id="JADLRE010000003">
    <property type="protein sequence ID" value="MBF6224637.1"/>
    <property type="molecule type" value="Genomic_DNA"/>
</dbReference>
<sequence length="70" mass="7515">MGAEVVRVQWFKSSHSGTHSDCVEVAFLDGDHVGVRDSKNPTGPALVFTAGEWDAFTAGLHAGKFRRAEA</sequence>
<evidence type="ECO:0000313" key="2">
    <source>
        <dbReference type="EMBL" id="MBF6224637.1"/>
    </source>
</evidence>
<accession>A0ABS0C2M4</accession>
<dbReference type="Proteomes" id="UP000807309">
    <property type="component" value="Unassembled WGS sequence"/>
</dbReference>
<dbReference type="Pfam" id="PF04149">
    <property type="entry name" value="DUF397"/>
    <property type="match status" value="1"/>
</dbReference>
<gene>
    <name evidence="2" type="ORF">IU470_05880</name>
</gene>
<keyword evidence="3" id="KW-1185">Reference proteome</keyword>
<protein>
    <submittedName>
        <fullName evidence="2">DUF397 domain-containing protein</fullName>
    </submittedName>
</protein>
<evidence type="ECO:0000313" key="3">
    <source>
        <dbReference type="Proteomes" id="UP000807309"/>
    </source>
</evidence>